<organism evidence="7 8">
    <name type="scientific">Candidatus Phytoplasma rubi</name>
    <dbReference type="NCBI Taxonomy" id="399025"/>
    <lineage>
        <taxon>Bacteria</taxon>
        <taxon>Bacillati</taxon>
        <taxon>Mycoplasmatota</taxon>
        <taxon>Mollicutes</taxon>
        <taxon>Acholeplasmatales</taxon>
        <taxon>Acholeplasmataceae</taxon>
        <taxon>Candidatus Phytoplasma</taxon>
        <taxon>16SrV (Elm yellows group)</taxon>
    </lineage>
</organism>
<evidence type="ECO:0000256" key="4">
    <source>
        <dbReference type="ARBA" id="ARBA00035258"/>
    </source>
</evidence>
<evidence type="ECO:0000256" key="3">
    <source>
        <dbReference type="ARBA" id="ARBA00023274"/>
    </source>
</evidence>
<dbReference type="HAMAP" id="MF_01302_B">
    <property type="entry name" value="Ribosomal_uS8_B"/>
    <property type="match status" value="1"/>
</dbReference>
<dbReference type="Proteomes" id="UP001164727">
    <property type="component" value="Chromosome"/>
</dbReference>
<dbReference type="InterPro" id="IPR047863">
    <property type="entry name" value="Ribosomal_uS8_CS"/>
</dbReference>
<keyword evidence="8" id="KW-1185">Reference proteome</keyword>
<keyword evidence="5" id="KW-0699">rRNA-binding</keyword>
<keyword evidence="5" id="KW-0694">RNA-binding</keyword>
<reference evidence="7 8" key="1">
    <citation type="journal article" date="2023" name="Microbiol. Resour. Announc.">
        <title>Complete Genome of 'Candidatus Phytoplasma rubi' RS, a Phytopathogenic Bacterium Associated with Rubus Stunt Disease.</title>
        <authorList>
            <person name="Duckeck D."/>
            <person name="Zubert C."/>
            <person name="Bohm J.W."/>
            <person name="Carminati G."/>
            <person name="Schneider B."/>
            <person name="Kube M."/>
        </authorList>
    </citation>
    <scope>NUCLEOTIDE SEQUENCE [LARGE SCALE GENOMIC DNA]</scope>
    <source>
        <strain evidence="7 8">RS</strain>
    </source>
</reference>
<proteinExistence type="inferred from homology"/>
<comment type="function">
    <text evidence="5">One of the primary rRNA binding proteins, it binds directly to 16S rRNA central domain where it helps coordinate assembly of the platform of the 30S subunit.</text>
</comment>
<name>A0ABY7BST9_9MOLU</name>
<keyword evidence="3 5" id="KW-0687">Ribonucleoprotein</keyword>
<dbReference type="SUPFAM" id="SSF56047">
    <property type="entry name" value="Ribosomal protein S8"/>
    <property type="match status" value="1"/>
</dbReference>
<evidence type="ECO:0000313" key="8">
    <source>
        <dbReference type="Proteomes" id="UP001164727"/>
    </source>
</evidence>
<accession>A0ABY7BST9</accession>
<comment type="similarity">
    <text evidence="1 5 6">Belongs to the universal ribosomal protein uS8 family.</text>
</comment>
<dbReference type="Gene3D" id="3.30.1370.30">
    <property type="match status" value="1"/>
</dbReference>
<dbReference type="EMBL" id="CP114006">
    <property type="protein sequence ID" value="WAN63529.1"/>
    <property type="molecule type" value="Genomic_DNA"/>
</dbReference>
<dbReference type="Gene3D" id="3.30.1490.10">
    <property type="match status" value="1"/>
</dbReference>
<dbReference type="NCBIfam" id="NF001109">
    <property type="entry name" value="PRK00136.1"/>
    <property type="match status" value="1"/>
</dbReference>
<evidence type="ECO:0000313" key="7">
    <source>
        <dbReference type="EMBL" id="WAN63529.1"/>
    </source>
</evidence>
<dbReference type="PROSITE" id="PS00053">
    <property type="entry name" value="RIBOSOMAL_S8"/>
    <property type="match status" value="1"/>
</dbReference>
<dbReference type="InterPro" id="IPR000630">
    <property type="entry name" value="Ribosomal_uS8"/>
</dbReference>
<gene>
    <name evidence="5" type="primary">rpsH</name>
    <name evidence="7" type="ORF">RS022_07000</name>
</gene>
<evidence type="ECO:0000256" key="5">
    <source>
        <dbReference type="HAMAP-Rule" id="MF_01302"/>
    </source>
</evidence>
<keyword evidence="2 5" id="KW-0689">Ribosomal protein</keyword>
<evidence type="ECO:0000256" key="2">
    <source>
        <dbReference type="ARBA" id="ARBA00022980"/>
    </source>
</evidence>
<dbReference type="Pfam" id="PF00410">
    <property type="entry name" value="Ribosomal_S8"/>
    <property type="match status" value="1"/>
</dbReference>
<protein>
    <recommendedName>
        <fullName evidence="4 5">Small ribosomal subunit protein uS8</fullName>
    </recommendedName>
</protein>
<sequence length="124" mass="13900">MITNPIADLLTRIRNANAMFHEKVSVPCSKLKIKILEVIRKEGFIKGFFVDEARRNITISLKYHGNKQRTILGLKRVSKHVSVKKIPRVLNGLGIALISTSKGILTDYEALANNIGGEVLAYIW</sequence>
<evidence type="ECO:0000256" key="1">
    <source>
        <dbReference type="ARBA" id="ARBA00006471"/>
    </source>
</evidence>
<dbReference type="InterPro" id="IPR035987">
    <property type="entry name" value="Ribosomal_uS8_sf"/>
</dbReference>
<dbReference type="PANTHER" id="PTHR11758">
    <property type="entry name" value="40S RIBOSOMAL PROTEIN S15A"/>
    <property type="match status" value="1"/>
</dbReference>
<dbReference type="GO" id="GO:0005840">
    <property type="term" value="C:ribosome"/>
    <property type="evidence" value="ECO:0007669"/>
    <property type="project" value="UniProtKB-KW"/>
</dbReference>
<comment type="subunit">
    <text evidence="5">Part of the 30S ribosomal subunit. Contacts proteins S5 and S12.</text>
</comment>
<evidence type="ECO:0000256" key="6">
    <source>
        <dbReference type="RuleBase" id="RU003660"/>
    </source>
</evidence>